<keyword evidence="2" id="KW-1185">Reference proteome</keyword>
<dbReference type="STRING" id="1348774.AB433_09720"/>
<dbReference type="PATRIC" id="fig|1348774.3.peg.2038"/>
<sequence>MVAVEQPWLEVLDFWFRELAPAQWFDGGSEVDAMICRQFGPLVEEALAGDLNHWAQEPRGRLGLIILIDQFTRNVFRGQARAFSGDGKAQTLVLEGLEHGADKVLTLSERQFFYMPLMHAEDSALQDRSVALFAGLVDEVQAIADFARGHRNVVGHFGRFPMRNDALGRADTAGENAYLRAGGGYPVGAIATGRR</sequence>
<dbReference type="InterPro" id="IPR011990">
    <property type="entry name" value="TPR-like_helical_dom_sf"/>
</dbReference>
<accession>A0A0G3XML9</accession>
<dbReference type="Gene3D" id="1.25.40.10">
    <property type="entry name" value="Tetratricopeptide repeat domain"/>
    <property type="match status" value="1"/>
</dbReference>
<dbReference type="SUPFAM" id="SSF48452">
    <property type="entry name" value="TPR-like"/>
    <property type="match status" value="1"/>
</dbReference>
<dbReference type="Pfam" id="PF06041">
    <property type="entry name" value="DUF924"/>
    <property type="match status" value="1"/>
</dbReference>
<name>A0A0G3XML9_9SPHN</name>
<dbReference type="InterPro" id="IPR010323">
    <property type="entry name" value="DUF924"/>
</dbReference>
<organism evidence="1 2">
    <name type="scientific">Croceicoccus naphthovorans</name>
    <dbReference type="NCBI Taxonomy" id="1348774"/>
    <lineage>
        <taxon>Bacteria</taxon>
        <taxon>Pseudomonadati</taxon>
        <taxon>Pseudomonadota</taxon>
        <taxon>Alphaproteobacteria</taxon>
        <taxon>Sphingomonadales</taxon>
        <taxon>Erythrobacteraceae</taxon>
        <taxon>Croceicoccus</taxon>
    </lineage>
</organism>
<dbReference type="Proteomes" id="UP000035287">
    <property type="component" value="Chromosome"/>
</dbReference>
<proteinExistence type="predicted"/>
<dbReference type="KEGG" id="cna:AB433_09720"/>
<evidence type="ECO:0008006" key="3">
    <source>
        <dbReference type="Google" id="ProtNLM"/>
    </source>
</evidence>
<dbReference type="AlphaFoldDB" id="A0A0G3XML9"/>
<dbReference type="EMBL" id="CP011770">
    <property type="protein sequence ID" value="AKM11718.1"/>
    <property type="molecule type" value="Genomic_DNA"/>
</dbReference>
<reference evidence="1 2" key="1">
    <citation type="submission" date="2015-06" db="EMBL/GenBank/DDBJ databases">
        <authorList>
            <person name="Zeng Y."/>
            <person name="Huang Y."/>
        </authorList>
    </citation>
    <scope>NUCLEOTIDE SEQUENCE [LARGE SCALE GENOMIC DNA]</scope>
    <source>
        <strain evidence="1 2">PQ-2</strain>
    </source>
</reference>
<dbReference type="Gene3D" id="1.20.58.320">
    <property type="entry name" value="TPR-like"/>
    <property type="match status" value="1"/>
</dbReference>
<protein>
    <recommendedName>
        <fullName evidence="3">Transmembrane protein</fullName>
    </recommendedName>
</protein>
<gene>
    <name evidence="1" type="ORF">AB433_09720</name>
</gene>
<evidence type="ECO:0000313" key="2">
    <source>
        <dbReference type="Proteomes" id="UP000035287"/>
    </source>
</evidence>
<evidence type="ECO:0000313" key="1">
    <source>
        <dbReference type="EMBL" id="AKM11718.1"/>
    </source>
</evidence>